<dbReference type="GO" id="GO:0008276">
    <property type="term" value="F:protein methyltransferase activity"/>
    <property type="evidence" value="ECO:0007669"/>
    <property type="project" value="InterPro"/>
</dbReference>
<evidence type="ECO:0000259" key="6">
    <source>
        <dbReference type="Pfam" id="PF00590"/>
    </source>
</evidence>
<name>A0A182D6J9_BLAVI</name>
<dbReference type="RefSeq" id="WP_055037340.1">
    <property type="nucleotide sequence ID" value="NZ_AP014854.2"/>
</dbReference>
<dbReference type="InterPro" id="IPR006365">
    <property type="entry name" value="Cbl_synth_CobL"/>
</dbReference>
<dbReference type="Gene3D" id="3.40.50.150">
    <property type="entry name" value="Vaccinia Virus protein VP39"/>
    <property type="match status" value="1"/>
</dbReference>
<dbReference type="PANTHER" id="PTHR43182">
    <property type="entry name" value="COBALT-PRECORRIN-6B C(15)-METHYLTRANSFERASE (DECARBOXYLATING)"/>
    <property type="match status" value="1"/>
</dbReference>
<dbReference type="AlphaFoldDB" id="A0A182D6J9"/>
<dbReference type="EMBL" id="AP014854">
    <property type="protein sequence ID" value="BAS00532.1"/>
    <property type="molecule type" value="Genomic_DNA"/>
</dbReference>
<dbReference type="NCBIfam" id="TIGR02469">
    <property type="entry name" value="CbiT"/>
    <property type="match status" value="1"/>
</dbReference>
<dbReference type="SUPFAM" id="SSF53790">
    <property type="entry name" value="Tetrapyrrole methylase"/>
    <property type="match status" value="1"/>
</dbReference>
<dbReference type="Gene3D" id="3.40.1010.10">
    <property type="entry name" value="Cobalt-precorrin-4 Transmethylase, Domain 1"/>
    <property type="match status" value="1"/>
</dbReference>
<gene>
    <name evidence="7" type="ORF">BV133_2938</name>
</gene>
<proteinExistence type="predicted"/>
<dbReference type="OrthoDB" id="9787825at2"/>
<dbReference type="PIRSF" id="PIRSF036428">
    <property type="entry name" value="CobL"/>
    <property type="match status" value="1"/>
</dbReference>
<dbReference type="CDD" id="cd11644">
    <property type="entry name" value="Precorrin-6Y-MT"/>
    <property type="match status" value="1"/>
</dbReference>
<evidence type="ECO:0000256" key="1">
    <source>
        <dbReference type="ARBA" id="ARBA00004953"/>
    </source>
</evidence>
<evidence type="ECO:0000256" key="3">
    <source>
        <dbReference type="ARBA" id="ARBA00022603"/>
    </source>
</evidence>
<dbReference type="Pfam" id="PF00590">
    <property type="entry name" value="TP_methylase"/>
    <property type="match status" value="1"/>
</dbReference>
<sequence length="407" mass="41847">MSASDGTPGPWLSIIGVNEDGLDGLTPAARALLDAAELVAGGRRHLDLVKSLGKPELEWEVPFAASIPKLVARRGERVAVLASGDPFWFGAGAALARAVAAEEMVVVPAPSTFALAAARLRWRLEETATLGLHARPMETLRPHLAPGARLIVLLRDGAAPALLAAYLADLGFGPSRLTVLEAVGGPRERTRTTTASGFDVTEINAPVAVAIEAEAAAGATIMPAVAGLPDELFESDGQLTKREVRALTLSSLAPRPGELLWDVGAGAGSIGIEWLLAHPATHAIGIEASAGRLARAQRNALALGVPRFDLKLGTAPAALAGLPAPDAVFIGGGAGEAGVIEAAWAALKPGGRLVVNAVTLETEAIVLAWQGKVGGSLIRIAIERAGPVGGLTAWRPALPVVQWIARK</sequence>
<keyword evidence="4 7" id="KW-0808">Transferase</keyword>
<dbReference type="PATRIC" id="fig|1079.8.peg.3030"/>
<evidence type="ECO:0000256" key="4">
    <source>
        <dbReference type="ARBA" id="ARBA00022679"/>
    </source>
</evidence>
<dbReference type="InterPro" id="IPR012818">
    <property type="entry name" value="CbiE"/>
</dbReference>
<dbReference type="CDD" id="cd02440">
    <property type="entry name" value="AdoMet_MTases"/>
    <property type="match status" value="1"/>
</dbReference>
<reference evidence="7" key="1">
    <citation type="journal article" date="2015" name="Genome Announc.">
        <title>Complete Genome Sequence of the Bacteriochlorophyll b-Producing Photosynthetic Bacterium Blastochloris viridis.</title>
        <authorList>
            <person name="Tsukatani Y."/>
            <person name="Hirose Y."/>
            <person name="Harada J."/>
            <person name="Misawa N."/>
            <person name="Mori K."/>
            <person name="Inoue K."/>
            <person name="Tamiaki H."/>
        </authorList>
    </citation>
    <scope>NUCLEOTIDE SEQUENCE [LARGE SCALE GENOMIC DNA]</scope>
    <source>
        <strain evidence="7">DSM 133</strain>
    </source>
</reference>
<dbReference type="InterPro" id="IPR035996">
    <property type="entry name" value="4pyrrol_Methylase_sf"/>
</dbReference>
<dbReference type="UniPathway" id="UPA00148"/>
<keyword evidence="3 7" id="KW-0489">Methyltransferase</keyword>
<dbReference type="InterPro" id="IPR000878">
    <property type="entry name" value="4pyrrol_Mease"/>
</dbReference>
<evidence type="ECO:0000256" key="2">
    <source>
        <dbReference type="ARBA" id="ARBA00022573"/>
    </source>
</evidence>
<dbReference type="PANTHER" id="PTHR43182:SF1">
    <property type="entry name" value="COBALT-PRECORRIN-7 C(5)-METHYLTRANSFERASE"/>
    <property type="match status" value="1"/>
</dbReference>
<dbReference type="InterPro" id="IPR029063">
    <property type="entry name" value="SAM-dependent_MTases_sf"/>
</dbReference>
<keyword evidence="5" id="KW-0949">S-adenosyl-L-methionine</keyword>
<evidence type="ECO:0000313" key="7">
    <source>
        <dbReference type="EMBL" id="BAS00532.1"/>
    </source>
</evidence>
<protein>
    <submittedName>
        <fullName evidence="7">Cobalt-precorrin-6y C5-methyltransferase</fullName>
    </submittedName>
</protein>
<organism evidence="7">
    <name type="scientific">Blastochloris viridis</name>
    <name type="common">Rhodopseudomonas viridis</name>
    <dbReference type="NCBI Taxonomy" id="1079"/>
    <lineage>
        <taxon>Bacteria</taxon>
        <taxon>Pseudomonadati</taxon>
        <taxon>Pseudomonadota</taxon>
        <taxon>Alphaproteobacteria</taxon>
        <taxon>Hyphomicrobiales</taxon>
        <taxon>Blastochloridaceae</taxon>
        <taxon>Blastochloris</taxon>
    </lineage>
</organism>
<dbReference type="GO" id="GO:0009236">
    <property type="term" value="P:cobalamin biosynthetic process"/>
    <property type="evidence" value="ECO:0007669"/>
    <property type="project" value="UniProtKB-UniPathway"/>
</dbReference>
<keyword evidence="2" id="KW-0169">Cobalamin biosynthesis</keyword>
<feature type="domain" description="Tetrapyrrole methylase" evidence="6">
    <location>
        <begin position="13"/>
        <end position="196"/>
    </location>
</feature>
<evidence type="ECO:0000256" key="5">
    <source>
        <dbReference type="ARBA" id="ARBA00022691"/>
    </source>
</evidence>
<dbReference type="InterPro" id="IPR050714">
    <property type="entry name" value="Cobalamin_biosynth_MTase"/>
</dbReference>
<dbReference type="GO" id="GO:0032259">
    <property type="term" value="P:methylation"/>
    <property type="evidence" value="ECO:0007669"/>
    <property type="project" value="UniProtKB-KW"/>
</dbReference>
<dbReference type="NCBIfam" id="TIGR02467">
    <property type="entry name" value="CbiE"/>
    <property type="match status" value="1"/>
</dbReference>
<dbReference type="InterPro" id="IPR014777">
    <property type="entry name" value="4pyrrole_Mease_sub1"/>
</dbReference>
<comment type="pathway">
    <text evidence="1">Cofactor biosynthesis; adenosylcobalamin biosynthesis.</text>
</comment>
<accession>A0A182D6J9</accession>
<dbReference type="InterPro" id="IPR014008">
    <property type="entry name" value="Cbl_synth_MTase_CbiT"/>
</dbReference>
<dbReference type="SUPFAM" id="SSF53335">
    <property type="entry name" value="S-adenosyl-L-methionine-dependent methyltransferases"/>
    <property type="match status" value="1"/>
</dbReference>